<evidence type="ECO:0000313" key="7">
    <source>
        <dbReference type="EMBL" id="KIP03280.1"/>
    </source>
</evidence>
<evidence type="ECO:0000256" key="3">
    <source>
        <dbReference type="ARBA" id="ARBA00011738"/>
    </source>
</evidence>
<accession>A0A0C3S518</accession>
<evidence type="ECO:0000256" key="6">
    <source>
        <dbReference type="ARBA" id="ARBA00023244"/>
    </source>
</evidence>
<dbReference type="GO" id="GO:0004109">
    <property type="term" value="F:coproporphyrinogen oxidase activity"/>
    <property type="evidence" value="ECO:0007669"/>
    <property type="project" value="UniProtKB-EC"/>
</dbReference>
<dbReference type="PIRSF" id="PIRSF000166">
    <property type="entry name" value="Coproporphyri_ox"/>
    <property type="match status" value="1"/>
</dbReference>
<dbReference type="InterPro" id="IPR001260">
    <property type="entry name" value="Coprogen_oxidase_aer"/>
</dbReference>
<dbReference type="InterPro" id="IPR036406">
    <property type="entry name" value="Coprogen_oxidase_aer_sf"/>
</dbReference>
<dbReference type="Proteomes" id="UP000053257">
    <property type="component" value="Unassembled WGS sequence"/>
</dbReference>
<dbReference type="GO" id="GO:0006782">
    <property type="term" value="P:protoporphyrinogen IX biosynthetic process"/>
    <property type="evidence" value="ECO:0007669"/>
    <property type="project" value="UniProtKB-UniPathway"/>
</dbReference>
<dbReference type="Gene3D" id="3.40.1500.10">
    <property type="entry name" value="Coproporphyrinogen III oxidase, aerobic"/>
    <property type="match status" value="1"/>
</dbReference>
<keyword evidence="6" id="KW-0627">Porphyrin biosynthesis</keyword>
<dbReference type="AlphaFoldDB" id="A0A0C3S518"/>
<evidence type="ECO:0000256" key="2">
    <source>
        <dbReference type="ARBA" id="ARBA00010644"/>
    </source>
</evidence>
<proteinExistence type="inferred from homology"/>
<comment type="pathway">
    <text evidence="1">Porphyrin-containing compound metabolism; protoporphyrin-IX biosynthesis; protoporphyrinogen-IX from coproporphyrinogen-III (O2 route): step 1/1.</text>
</comment>
<evidence type="ECO:0000313" key="8">
    <source>
        <dbReference type="Proteomes" id="UP000053257"/>
    </source>
</evidence>
<evidence type="ECO:0000256" key="5">
    <source>
        <dbReference type="ARBA" id="ARBA00023002"/>
    </source>
</evidence>
<sequence length="344" mass="38377">MATMRTLMTDYIETLQSNIVAALESLDLSAPPFSRREWDRAQGGRGVSCTFSAPTHPTSVLEKAGVNISMIHGTLPPPAIKQMATEHASLAQRASTGEAGSLPFFAGGISLIIHPRNPSVPTVHANYRYFEITEATDTGDGAQPKVVAWWFGGITDLTPNYLYDEDVIHFHTVLKNACDAHGTQLYPAFKKSCDGYFFIKHRDEHRGVGGIRFDDLCDEPHTLLTDPSAPRPRNADEIFAFVKACGNAFLPSYLPIVARRRDVPSDEQKRRWQLIRRGRYIEFNLVYDRGTKFGLATPGVQAENVLMSLPETARWEYMSDLGADGEDTEECKMVKVLKSPRDWV</sequence>
<dbReference type="OrthoDB" id="15318at2759"/>
<organism evidence="7 8">
    <name type="scientific">Phlebiopsis gigantea (strain 11061_1 CR5-6)</name>
    <name type="common">White-rot fungus</name>
    <name type="synonym">Peniophora gigantea</name>
    <dbReference type="NCBI Taxonomy" id="745531"/>
    <lineage>
        <taxon>Eukaryota</taxon>
        <taxon>Fungi</taxon>
        <taxon>Dikarya</taxon>
        <taxon>Basidiomycota</taxon>
        <taxon>Agaricomycotina</taxon>
        <taxon>Agaricomycetes</taxon>
        <taxon>Polyporales</taxon>
        <taxon>Phanerochaetaceae</taxon>
        <taxon>Phlebiopsis</taxon>
    </lineage>
</organism>
<dbReference type="PANTHER" id="PTHR10755">
    <property type="entry name" value="COPROPORPHYRINOGEN III OXIDASE, MITOCHONDRIAL"/>
    <property type="match status" value="1"/>
</dbReference>
<keyword evidence="5" id="KW-0560">Oxidoreductase</keyword>
<dbReference type="Pfam" id="PF01218">
    <property type="entry name" value="Coprogen_oxidas"/>
    <property type="match status" value="1"/>
</dbReference>
<dbReference type="HOGENOM" id="CLU_026169_0_1_1"/>
<evidence type="ECO:0000256" key="1">
    <source>
        <dbReference type="ARBA" id="ARBA00005168"/>
    </source>
</evidence>
<reference evidence="7 8" key="1">
    <citation type="journal article" date="2014" name="PLoS Genet.">
        <title>Analysis of the Phlebiopsis gigantea genome, transcriptome and secretome provides insight into its pioneer colonization strategies of wood.</title>
        <authorList>
            <person name="Hori C."/>
            <person name="Ishida T."/>
            <person name="Igarashi K."/>
            <person name="Samejima M."/>
            <person name="Suzuki H."/>
            <person name="Master E."/>
            <person name="Ferreira P."/>
            <person name="Ruiz-Duenas F.J."/>
            <person name="Held B."/>
            <person name="Canessa P."/>
            <person name="Larrondo L.F."/>
            <person name="Schmoll M."/>
            <person name="Druzhinina I.S."/>
            <person name="Kubicek C.P."/>
            <person name="Gaskell J.A."/>
            <person name="Kersten P."/>
            <person name="St John F."/>
            <person name="Glasner J."/>
            <person name="Sabat G."/>
            <person name="Splinter BonDurant S."/>
            <person name="Syed K."/>
            <person name="Yadav J."/>
            <person name="Mgbeahuruike A.C."/>
            <person name="Kovalchuk A."/>
            <person name="Asiegbu F.O."/>
            <person name="Lackner G."/>
            <person name="Hoffmeister D."/>
            <person name="Rencoret J."/>
            <person name="Gutierrez A."/>
            <person name="Sun H."/>
            <person name="Lindquist E."/>
            <person name="Barry K."/>
            <person name="Riley R."/>
            <person name="Grigoriev I.V."/>
            <person name="Henrissat B."/>
            <person name="Kues U."/>
            <person name="Berka R.M."/>
            <person name="Martinez A.T."/>
            <person name="Covert S.F."/>
            <person name="Blanchette R.A."/>
            <person name="Cullen D."/>
        </authorList>
    </citation>
    <scope>NUCLEOTIDE SEQUENCE [LARGE SCALE GENOMIC DNA]</scope>
    <source>
        <strain evidence="7 8">11061_1 CR5-6</strain>
    </source>
</reference>
<comment type="similarity">
    <text evidence="2">Belongs to the aerobic coproporphyrinogen-III oxidase family.</text>
</comment>
<dbReference type="SUPFAM" id="SSF102886">
    <property type="entry name" value="Coproporphyrinogen III oxidase"/>
    <property type="match status" value="1"/>
</dbReference>
<keyword evidence="8" id="KW-1185">Reference proteome</keyword>
<dbReference type="PRINTS" id="PR00073">
    <property type="entry name" value="COPRGNOXDASE"/>
</dbReference>
<dbReference type="EC" id="1.3.3.3" evidence="4"/>
<dbReference type="UniPathway" id="UPA00251">
    <property type="reaction ID" value="UER00322"/>
</dbReference>
<name>A0A0C3S518_PHLG1</name>
<dbReference type="PANTHER" id="PTHR10755:SF0">
    <property type="entry name" value="OXYGEN-DEPENDENT COPROPORPHYRINOGEN-III OXIDASE, MITOCHONDRIAL"/>
    <property type="match status" value="1"/>
</dbReference>
<evidence type="ECO:0000256" key="4">
    <source>
        <dbReference type="ARBA" id="ARBA00012869"/>
    </source>
</evidence>
<protein>
    <recommendedName>
        <fullName evidence="4">coproporphyrinogen oxidase</fullName>
        <ecNumber evidence="4">1.3.3.3</ecNumber>
    </recommendedName>
</protein>
<dbReference type="STRING" id="745531.A0A0C3S518"/>
<dbReference type="GO" id="GO:0005737">
    <property type="term" value="C:cytoplasm"/>
    <property type="evidence" value="ECO:0007669"/>
    <property type="project" value="TreeGrafter"/>
</dbReference>
<gene>
    <name evidence="7" type="ORF">PHLGIDRAFT_245893</name>
</gene>
<comment type="subunit">
    <text evidence="3">Homodimer.</text>
</comment>
<dbReference type="NCBIfam" id="NF003727">
    <property type="entry name" value="PRK05330.1"/>
    <property type="match status" value="1"/>
</dbReference>
<dbReference type="EMBL" id="KN840624">
    <property type="protein sequence ID" value="KIP03280.1"/>
    <property type="molecule type" value="Genomic_DNA"/>
</dbReference>